<name>F0RKZ9_DEIPM</name>
<dbReference type="AlphaFoldDB" id="F0RKZ9"/>
<dbReference type="Proteomes" id="UP000007718">
    <property type="component" value="Chromosome"/>
</dbReference>
<reference evidence="2" key="1">
    <citation type="submission" date="2011-02" db="EMBL/GenBank/DDBJ databases">
        <title>The complete sequence of chromosome of Deinococcus proteolyticus DSM 20540.</title>
        <authorList>
            <consortium name="US DOE Joint Genome Institute (JGI-PGF)"/>
            <person name="Lucas S."/>
            <person name="Copeland A."/>
            <person name="Lapidus A."/>
            <person name="Bruce D."/>
            <person name="Goodwin L."/>
            <person name="Pitluck S."/>
            <person name="Kyrpides N."/>
            <person name="Mavromatis K."/>
            <person name="Pagani I."/>
            <person name="Ivanova N."/>
            <person name="Ovchinnikova G."/>
            <person name="Zeytun A."/>
            <person name="Detter J.C."/>
            <person name="Han C."/>
            <person name="Land M."/>
            <person name="Hauser L."/>
            <person name="Markowitz V."/>
            <person name="Cheng J.-F."/>
            <person name="Hugenholtz P."/>
            <person name="Woyke T."/>
            <person name="Wu D."/>
            <person name="Pukall R."/>
            <person name="Steenblock K."/>
            <person name="Brambilla E."/>
            <person name="Klenk H.-P."/>
            <person name="Eisen J.A."/>
        </authorList>
    </citation>
    <scope>NUCLEOTIDE SEQUENCE [LARGE SCALE GENOMIC DNA]</scope>
    <source>
        <strain evidence="2">ATCC 35074 / DSM 20540 / JCM 6276 / NBRC 101906 / NCIMB 13154 / VKM Ac-1939 / CCM 2703 / MRP</strain>
    </source>
</reference>
<organism evidence="1 2">
    <name type="scientific">Deinococcus proteolyticus (strain ATCC 35074 / DSM 20540 / JCM 6276 / NBRC 101906 / NCIMB 13154 / VKM Ac-1939 / CCM 2703 / MRP)</name>
    <dbReference type="NCBI Taxonomy" id="693977"/>
    <lineage>
        <taxon>Bacteria</taxon>
        <taxon>Thermotogati</taxon>
        <taxon>Deinococcota</taxon>
        <taxon>Deinococci</taxon>
        <taxon>Deinococcales</taxon>
        <taxon>Deinococcaceae</taxon>
        <taxon>Deinococcus</taxon>
    </lineage>
</organism>
<evidence type="ECO:0000313" key="2">
    <source>
        <dbReference type="Proteomes" id="UP000007718"/>
    </source>
</evidence>
<evidence type="ECO:0000313" key="1">
    <source>
        <dbReference type="EMBL" id="ADY25772.1"/>
    </source>
</evidence>
<keyword evidence="2" id="KW-1185">Reference proteome</keyword>
<protein>
    <submittedName>
        <fullName evidence="1">Uncharacterized protein</fullName>
    </submittedName>
</protein>
<accession>F0RKZ9</accession>
<dbReference type="KEGG" id="dpt:Deipr_0610"/>
<proteinExistence type="predicted"/>
<reference evidence="1 2" key="2">
    <citation type="journal article" date="2012" name="Stand. Genomic Sci.">
        <title>Complete genome sequence of the orange-red pigmented, radioresistant Deinococcus proteolyticus type strain (MRP(T)).</title>
        <authorList>
            <person name="Copeland A."/>
            <person name="Zeytun A."/>
            <person name="Yassawong M."/>
            <person name="Nolan M."/>
            <person name="Lucas S."/>
            <person name="Hammon N."/>
            <person name="Deshpande S."/>
            <person name="Cheng J.F."/>
            <person name="Han C."/>
            <person name="Tapia R."/>
            <person name="Goodwin L.A."/>
            <person name="Pitluck S."/>
            <person name="Mavromatis K."/>
            <person name="Liolios K."/>
            <person name="Pagani I."/>
            <person name="Ivanova N."/>
            <person name="Mikhailova N."/>
            <person name="Pati A."/>
            <person name="Chen A."/>
            <person name="Palaniappan K."/>
            <person name="Land M."/>
            <person name="Hauser L."/>
            <person name="Jeffries C.D."/>
            <person name="Brambilla E.M."/>
            <person name="Rohde M."/>
            <person name="Sikorski J."/>
            <person name="Pukall R."/>
            <person name="Goker M."/>
            <person name="Detter J.C."/>
            <person name="Woyke T."/>
            <person name="Bristow J."/>
            <person name="Eisen J.A."/>
            <person name="Markowitz V."/>
            <person name="Hugenholtz P."/>
            <person name="Kyrpides N.C."/>
            <person name="Klenk H.P."/>
            <person name="Lapidus A."/>
        </authorList>
    </citation>
    <scope>NUCLEOTIDE SEQUENCE [LARGE SCALE GENOMIC DNA]</scope>
    <source>
        <strain evidence="2">ATCC 35074 / DSM 20540 / JCM 6276 / NBRC 101906 / NCIMB 13154 / VKM Ac-1939 / CCM 2703 / MRP</strain>
    </source>
</reference>
<sequence>MDLLPLRLSAFWPGVTCQAEGGILYVYAEGRLVSGLMVAELLNAASLENVLYHVLGTTLDDLLRDWGSWHTPELAGRLDALKLAVSEVWRDGESWRWGYRLPGGGVWELEPLRL</sequence>
<dbReference type="HOGENOM" id="CLU_2117004_0_0_0"/>
<dbReference type="STRING" id="693977.Deipr_0610"/>
<dbReference type="EMBL" id="CP002536">
    <property type="protein sequence ID" value="ADY25772.1"/>
    <property type="molecule type" value="Genomic_DNA"/>
</dbReference>
<gene>
    <name evidence="1" type="ordered locus">Deipr_0610</name>
</gene>